<evidence type="ECO:0000313" key="1">
    <source>
        <dbReference type="EMBL" id="GGI25168.1"/>
    </source>
</evidence>
<reference evidence="1" key="1">
    <citation type="journal article" date="2014" name="Int. J. Syst. Evol. Microbiol.">
        <title>Complete genome sequence of Corynebacterium casei LMG S-19264T (=DSM 44701T), isolated from a smear-ripened cheese.</title>
        <authorList>
            <consortium name="US DOE Joint Genome Institute (JGI-PGF)"/>
            <person name="Walter F."/>
            <person name="Albersmeier A."/>
            <person name="Kalinowski J."/>
            <person name="Ruckert C."/>
        </authorList>
    </citation>
    <scope>NUCLEOTIDE SEQUENCE</scope>
    <source>
        <strain evidence="1">CGMCC 1.15034</strain>
    </source>
</reference>
<reference evidence="1" key="3">
    <citation type="submission" date="2022-12" db="EMBL/GenBank/DDBJ databases">
        <authorList>
            <person name="Sun Q."/>
            <person name="Zhou Y."/>
        </authorList>
    </citation>
    <scope>NUCLEOTIDE SEQUENCE</scope>
    <source>
        <strain evidence="1">CGMCC 1.15034</strain>
    </source>
</reference>
<dbReference type="OrthoDB" id="7202843at2"/>
<dbReference type="EMBL" id="BMHC01000006">
    <property type="protein sequence ID" value="GGI25168.1"/>
    <property type="molecule type" value="Genomic_DNA"/>
</dbReference>
<dbReference type="RefSeq" id="WP_128966614.1">
    <property type="nucleotide sequence ID" value="NZ_BMHC01000006.1"/>
</dbReference>
<dbReference type="PANTHER" id="PTHR36931">
    <property type="entry name" value="UPF0153 PROTEIN YEIW"/>
    <property type="match status" value="1"/>
</dbReference>
<sequence length="202" mass="21587">MTAIVAGSSEAPAAAARECGGCTLCCKVYNVVAFGKPAGKWCSHCRPGRGCTIHDHLPSECAAFDCLWKTMPALPMHWKPDLAKMVLTVHPQTNNIQVVVDPGLPSAWTRQPYHGQLRLLSKSNMAKGHLVIVFVSELATLILPDQDVPLGVLTLDQVVSVSLETSASGSVYEVKIFNRRTTAGGQTLELASSSRHAVRAAA</sequence>
<evidence type="ECO:0000313" key="4">
    <source>
        <dbReference type="Proteomes" id="UP000625079"/>
    </source>
</evidence>
<dbReference type="EMBL" id="CP030057">
    <property type="protein sequence ID" value="QOZ61020.1"/>
    <property type="molecule type" value="Genomic_DNA"/>
</dbReference>
<dbReference type="Proteomes" id="UP000593880">
    <property type="component" value="Chromosome"/>
</dbReference>
<dbReference type="Proteomes" id="UP000625079">
    <property type="component" value="Unassembled WGS sequence"/>
</dbReference>
<protein>
    <submittedName>
        <fullName evidence="1">Uncharacterized protein</fullName>
    </submittedName>
</protein>
<dbReference type="PANTHER" id="PTHR36931:SF1">
    <property type="entry name" value="UPF0153 PROTEIN YEIW"/>
    <property type="match status" value="1"/>
</dbReference>
<name>A0A410V8D1_9BRAD</name>
<evidence type="ECO:0000313" key="3">
    <source>
        <dbReference type="Proteomes" id="UP000593880"/>
    </source>
</evidence>
<proteinExistence type="predicted"/>
<organism evidence="1 4">
    <name type="scientific">Bradyrhizobium guangdongense</name>
    <dbReference type="NCBI Taxonomy" id="1325090"/>
    <lineage>
        <taxon>Bacteria</taxon>
        <taxon>Pseudomonadati</taxon>
        <taxon>Pseudomonadota</taxon>
        <taxon>Alphaproteobacteria</taxon>
        <taxon>Hyphomicrobiales</taxon>
        <taxon>Nitrobacteraceae</taxon>
        <taxon>Bradyrhizobium</taxon>
    </lineage>
</organism>
<evidence type="ECO:0000313" key="2">
    <source>
        <dbReference type="EMBL" id="QOZ61020.1"/>
    </source>
</evidence>
<gene>
    <name evidence="1" type="ORF">GCM10010987_33040</name>
    <name evidence="2" type="ORF">XH86_21530</name>
</gene>
<dbReference type="InterPro" id="IPR052572">
    <property type="entry name" value="UPF0153_domain"/>
</dbReference>
<keyword evidence="3" id="KW-1185">Reference proteome</keyword>
<accession>A0A410V8D1</accession>
<dbReference type="AlphaFoldDB" id="A0A410V8D1"/>
<reference evidence="2 3" key="2">
    <citation type="submission" date="2018-06" db="EMBL/GenBank/DDBJ databases">
        <title>Comparative genomics of rhizobia nodulating Arachis hypogaea in China.</title>
        <authorList>
            <person name="Li Y."/>
        </authorList>
    </citation>
    <scope>NUCLEOTIDE SEQUENCE [LARGE SCALE GENOMIC DNA]</scope>
    <source>
        <strain evidence="2 3">CCBAU 51658</strain>
    </source>
</reference>